<dbReference type="InterPro" id="IPR020084">
    <property type="entry name" value="NUDIX_hydrolase_CS"/>
</dbReference>
<keyword evidence="8" id="KW-1185">Reference proteome</keyword>
<dbReference type="InterPro" id="IPR051325">
    <property type="entry name" value="Nudix_hydrolase_domain"/>
</dbReference>
<dbReference type="RefSeq" id="WP_174448720.1">
    <property type="nucleotide sequence ID" value="NZ_AP018732.1"/>
</dbReference>
<dbReference type="EMBL" id="AP018732">
    <property type="protein sequence ID" value="BBE42496.1"/>
    <property type="molecule type" value="Genomic_DNA"/>
</dbReference>
<evidence type="ECO:0000256" key="5">
    <source>
        <dbReference type="ARBA" id="ARBA00032644"/>
    </source>
</evidence>
<evidence type="ECO:0000256" key="4">
    <source>
        <dbReference type="ARBA" id="ARBA00022801"/>
    </source>
</evidence>
<dbReference type="GO" id="GO:0000166">
    <property type="term" value="F:nucleotide binding"/>
    <property type="evidence" value="ECO:0007669"/>
    <property type="project" value="UniProtKB-KW"/>
</dbReference>
<keyword evidence="4 7" id="KW-0378">Hydrolase</keyword>
<gene>
    <name evidence="7" type="ORF">NAS2_1107</name>
</gene>
<dbReference type="InterPro" id="IPR020476">
    <property type="entry name" value="Nudix_hydrolase"/>
</dbReference>
<comment type="similarity">
    <text evidence="1">Belongs to the Nudix hydrolase family.</text>
</comment>
<evidence type="ECO:0000313" key="7">
    <source>
        <dbReference type="EMBL" id="BBE42496.1"/>
    </source>
</evidence>
<dbReference type="KEGG" id="ccai:NAS2_1107"/>
<evidence type="ECO:0000259" key="6">
    <source>
        <dbReference type="PROSITE" id="PS51462"/>
    </source>
</evidence>
<dbReference type="CDD" id="cd03428">
    <property type="entry name" value="NUDIX_Ap4A_Nudt2"/>
    <property type="match status" value="1"/>
</dbReference>
<dbReference type="GeneID" id="55584918"/>
<dbReference type="OrthoDB" id="25379at2157"/>
<dbReference type="InterPro" id="IPR000086">
    <property type="entry name" value="NUDIX_hydrolase_dom"/>
</dbReference>
<dbReference type="Proteomes" id="UP000509448">
    <property type="component" value="Chromosome"/>
</dbReference>
<dbReference type="AlphaFoldDB" id="A0A4P2VCZ3"/>
<dbReference type="InterPro" id="IPR003565">
    <property type="entry name" value="Tetra_PHTase"/>
</dbReference>
<dbReference type="PANTHER" id="PTHR21340:SF0">
    <property type="entry name" value="BIS(5'-NUCLEOSYL)-TETRAPHOSPHATASE [ASYMMETRICAL]"/>
    <property type="match status" value="1"/>
</dbReference>
<dbReference type="InterPro" id="IPR015797">
    <property type="entry name" value="NUDIX_hydrolase-like_dom_sf"/>
</dbReference>
<sequence>MERSAGGVVFRWRGRALEFLVLRNLHGYWGFPKGHLNDGEAEEAAALREVMEETGLKSLRIVPNFKYRIRYKFKLEDGSPSAKEVAFYLMECTGDCGKVVISEEHSGYDWLTFPEAYRRVSYGNARGVLAAAYTRILVPYGLVRE</sequence>
<dbReference type="Pfam" id="PF00293">
    <property type="entry name" value="NUDIX"/>
    <property type="match status" value="1"/>
</dbReference>
<dbReference type="GO" id="GO:0006754">
    <property type="term" value="P:ATP biosynthetic process"/>
    <property type="evidence" value="ECO:0007669"/>
    <property type="project" value="TreeGrafter"/>
</dbReference>
<accession>A0A4P2VCZ3</accession>
<dbReference type="SUPFAM" id="SSF55811">
    <property type="entry name" value="Nudix"/>
    <property type="match status" value="1"/>
</dbReference>
<dbReference type="GO" id="GO:0004081">
    <property type="term" value="F:bis(5'-nucleosyl)-tetraphosphatase (asymmetrical) activity"/>
    <property type="evidence" value="ECO:0007669"/>
    <property type="project" value="TreeGrafter"/>
</dbReference>
<reference evidence="7 8" key="1">
    <citation type="journal article" date="2019" name="ISME J.">
        <title>Isolation and characterization of a thermophilic sulfur- and iron-reducing thaumarchaeote from a terrestrial acidic hot spring.</title>
        <authorList>
            <person name="Kato S."/>
            <person name="Itoh T."/>
            <person name="Yuki M."/>
            <person name="Nagamori M."/>
            <person name="Ohnishi M."/>
            <person name="Uematsu K."/>
            <person name="Suzuki K."/>
            <person name="Takashina T."/>
            <person name="Ohkuma M."/>
        </authorList>
    </citation>
    <scope>NUCLEOTIDE SEQUENCE [LARGE SCALE GENOMIC DNA]</scope>
    <source>
        <strain evidence="7 8">NAS-02</strain>
    </source>
</reference>
<name>A0A4P2VCZ3_9ARCH</name>
<evidence type="ECO:0000313" key="8">
    <source>
        <dbReference type="Proteomes" id="UP000509448"/>
    </source>
</evidence>
<dbReference type="PANTHER" id="PTHR21340">
    <property type="entry name" value="DIADENOSINE 5,5-P1,P4-TETRAPHOSPHATE PYROPHOSPHOHYDROLASE MUTT"/>
    <property type="match status" value="1"/>
</dbReference>
<dbReference type="PROSITE" id="PS00893">
    <property type="entry name" value="NUDIX_BOX"/>
    <property type="match status" value="1"/>
</dbReference>
<dbReference type="PRINTS" id="PR00502">
    <property type="entry name" value="NUDIXFAMILY"/>
</dbReference>
<dbReference type="Gene3D" id="3.90.79.10">
    <property type="entry name" value="Nucleoside Triphosphate Pyrophosphohydrolase"/>
    <property type="match status" value="1"/>
</dbReference>
<proteinExistence type="inferred from homology"/>
<evidence type="ECO:0000256" key="3">
    <source>
        <dbReference type="ARBA" id="ARBA00022741"/>
    </source>
</evidence>
<evidence type="ECO:0000256" key="2">
    <source>
        <dbReference type="ARBA" id="ARBA00018911"/>
    </source>
</evidence>
<keyword evidence="3" id="KW-0547">Nucleotide-binding</keyword>
<organism evidence="7 8">
    <name type="scientific">Conexivisphaera calida</name>
    <dbReference type="NCBI Taxonomy" id="1874277"/>
    <lineage>
        <taxon>Archaea</taxon>
        <taxon>Nitrososphaerota</taxon>
        <taxon>Conexivisphaeria</taxon>
        <taxon>Conexivisphaerales</taxon>
        <taxon>Conexivisphaeraceae</taxon>
        <taxon>Conexivisphaera</taxon>
    </lineage>
</organism>
<evidence type="ECO:0000256" key="1">
    <source>
        <dbReference type="ARBA" id="ARBA00005582"/>
    </source>
</evidence>
<feature type="domain" description="Nudix hydrolase" evidence="6">
    <location>
        <begin position="1"/>
        <end position="133"/>
    </location>
</feature>
<dbReference type="PROSITE" id="PS51462">
    <property type="entry name" value="NUDIX"/>
    <property type="match status" value="1"/>
</dbReference>
<dbReference type="GO" id="GO:0006167">
    <property type="term" value="P:AMP biosynthetic process"/>
    <property type="evidence" value="ECO:0007669"/>
    <property type="project" value="TreeGrafter"/>
</dbReference>
<protein>
    <recommendedName>
        <fullName evidence="2">Bis(5'-nucleosyl)-tetraphosphatase [asymmetrical]</fullName>
    </recommendedName>
    <alternativeName>
        <fullName evidence="5">Diadenosine 5',5'''-P1,P4-tetraphosphate asymmetrical hydrolase</fullName>
    </alternativeName>
</protein>